<dbReference type="Proteomes" id="UP001321749">
    <property type="component" value="Unassembled WGS sequence"/>
</dbReference>
<accession>A0AAV9HL24</accession>
<keyword evidence="1" id="KW-1133">Transmembrane helix</keyword>
<dbReference type="SUPFAM" id="SSF50630">
    <property type="entry name" value="Acid proteases"/>
    <property type="match status" value="1"/>
</dbReference>
<evidence type="ECO:0000256" key="1">
    <source>
        <dbReference type="SAM" id="Phobius"/>
    </source>
</evidence>
<evidence type="ECO:0000313" key="3">
    <source>
        <dbReference type="EMBL" id="KAK4461307.1"/>
    </source>
</evidence>
<name>A0AAV9HL24_9PEZI</name>
<evidence type="ECO:0000256" key="2">
    <source>
        <dbReference type="SAM" id="SignalP"/>
    </source>
</evidence>
<evidence type="ECO:0008006" key="5">
    <source>
        <dbReference type="Google" id="ProtNLM"/>
    </source>
</evidence>
<gene>
    <name evidence="3" type="ORF">QBC42DRAFT_94504</name>
</gene>
<dbReference type="EMBL" id="MU864993">
    <property type="protein sequence ID" value="KAK4461307.1"/>
    <property type="molecule type" value="Genomic_DNA"/>
</dbReference>
<keyword evidence="1" id="KW-0472">Membrane</keyword>
<dbReference type="AlphaFoldDB" id="A0AAV9HL24"/>
<protein>
    <recommendedName>
        <fullName evidence="5">Peptidase A1 domain-containing protein</fullName>
    </recommendedName>
</protein>
<sequence length="652" mass="70181">MDNPRLSTILAAILAILATPSDAADGVFQIPFTTDTGWFGDGKFGPDGPWQAAAIVLGTTTMEAMMRNNTNSTWAAMWPSAQSFTALLTSETRADGVYKITGSEAQRRKSWAEYGASGLNPMMGPAHYANQFSMGVGLIDSLTIPDFRWSDPGYANVNVSIYAMNSTWVSPFSPDDLTTSRYTLPPVGWLGLGRPADGMSLLGQFPEYLIGDGLTGDGLIEQMKKDDLVGSRSFGLHMGSAALDQKGSLMVGGYDESRVIEPVGTFEMQLGQAVMTLLDVVLGSEVGGWPFNSPREEVGGIFQGTDDEMGLQSVGMFGRKKGSVLVSPNPLVPGIYLPNNTCANAAKHLPVRFDEKIGYYLWNTEDAAYSRIVGSPAYLGFVFADTSNTNITIKVPFKLLNLTLENPIVDRPTPYLPCHDTGSHETGVWELGRAFLQASFYGVSFDRNLTFLAQAPGPNGDAAVPRALKPEDNTLVSKPASHFADSWSSQWVVLKEDAAKSDAQPNAENGIGGGAIAGIVIGVMAGLALVAVAGWFFWRKRKQQHSGPAELQDSEIQNCDGRPSANREKKIHEMSDTPFVSEMSDSPLVSEMADTPVASKLYPPQNLPELESPIGLSEAPGSAVVYEMAGNETWIEADSTRAGQQDMAQERK</sequence>
<reference evidence="3" key="2">
    <citation type="submission" date="2023-06" db="EMBL/GenBank/DDBJ databases">
        <authorList>
            <consortium name="Lawrence Berkeley National Laboratory"/>
            <person name="Mondo S.J."/>
            <person name="Hensen N."/>
            <person name="Bonometti L."/>
            <person name="Westerberg I."/>
            <person name="Brannstrom I.O."/>
            <person name="Guillou S."/>
            <person name="Cros-Aarteil S."/>
            <person name="Calhoun S."/>
            <person name="Haridas S."/>
            <person name="Kuo A."/>
            <person name="Pangilinan J."/>
            <person name="Riley R."/>
            <person name="Labutti K."/>
            <person name="Andreopoulos B."/>
            <person name="Lipzen A."/>
            <person name="Chen C."/>
            <person name="Yanf M."/>
            <person name="Daum C."/>
            <person name="Ng V."/>
            <person name="Clum A."/>
            <person name="Steindorff A."/>
            <person name="Ohm R."/>
            <person name="Martin F."/>
            <person name="Silar P."/>
            <person name="Natvig D."/>
            <person name="Lalanne C."/>
            <person name="Gautier V."/>
            <person name="Ament-Velasquez S.L."/>
            <person name="Kruys A."/>
            <person name="Hutchinson M.I."/>
            <person name="Powell A.J."/>
            <person name="Barry K."/>
            <person name="Miller A.N."/>
            <person name="Grigoriev I.V."/>
            <person name="Debuchy R."/>
            <person name="Gladieux P."/>
            <person name="Thoren M.H."/>
            <person name="Johannesson H."/>
        </authorList>
    </citation>
    <scope>NUCLEOTIDE SEQUENCE</scope>
    <source>
        <strain evidence="3">PSN324</strain>
    </source>
</reference>
<reference evidence="3" key="1">
    <citation type="journal article" date="2023" name="Mol. Phylogenet. Evol.">
        <title>Genome-scale phylogeny and comparative genomics of the fungal order Sordariales.</title>
        <authorList>
            <person name="Hensen N."/>
            <person name="Bonometti L."/>
            <person name="Westerberg I."/>
            <person name="Brannstrom I.O."/>
            <person name="Guillou S."/>
            <person name="Cros-Aarteil S."/>
            <person name="Calhoun S."/>
            <person name="Haridas S."/>
            <person name="Kuo A."/>
            <person name="Mondo S."/>
            <person name="Pangilinan J."/>
            <person name="Riley R."/>
            <person name="LaButti K."/>
            <person name="Andreopoulos B."/>
            <person name="Lipzen A."/>
            <person name="Chen C."/>
            <person name="Yan M."/>
            <person name="Daum C."/>
            <person name="Ng V."/>
            <person name="Clum A."/>
            <person name="Steindorff A."/>
            <person name="Ohm R.A."/>
            <person name="Martin F."/>
            <person name="Silar P."/>
            <person name="Natvig D.O."/>
            <person name="Lalanne C."/>
            <person name="Gautier V."/>
            <person name="Ament-Velasquez S.L."/>
            <person name="Kruys A."/>
            <person name="Hutchinson M.I."/>
            <person name="Powell A.J."/>
            <person name="Barry K."/>
            <person name="Miller A.N."/>
            <person name="Grigoriev I.V."/>
            <person name="Debuchy R."/>
            <person name="Gladieux P."/>
            <person name="Hiltunen Thoren M."/>
            <person name="Johannesson H."/>
        </authorList>
    </citation>
    <scope>NUCLEOTIDE SEQUENCE</scope>
    <source>
        <strain evidence="3">PSN324</strain>
    </source>
</reference>
<dbReference type="Gene3D" id="2.40.70.10">
    <property type="entry name" value="Acid Proteases"/>
    <property type="match status" value="1"/>
</dbReference>
<feature type="signal peptide" evidence="2">
    <location>
        <begin position="1"/>
        <end position="23"/>
    </location>
</feature>
<keyword evidence="1" id="KW-0812">Transmembrane</keyword>
<evidence type="ECO:0000313" key="4">
    <source>
        <dbReference type="Proteomes" id="UP001321749"/>
    </source>
</evidence>
<keyword evidence="4" id="KW-1185">Reference proteome</keyword>
<proteinExistence type="predicted"/>
<organism evidence="3 4">
    <name type="scientific">Cladorrhinum samala</name>
    <dbReference type="NCBI Taxonomy" id="585594"/>
    <lineage>
        <taxon>Eukaryota</taxon>
        <taxon>Fungi</taxon>
        <taxon>Dikarya</taxon>
        <taxon>Ascomycota</taxon>
        <taxon>Pezizomycotina</taxon>
        <taxon>Sordariomycetes</taxon>
        <taxon>Sordariomycetidae</taxon>
        <taxon>Sordariales</taxon>
        <taxon>Podosporaceae</taxon>
        <taxon>Cladorrhinum</taxon>
    </lineage>
</organism>
<feature type="transmembrane region" description="Helical" evidence="1">
    <location>
        <begin position="515"/>
        <end position="538"/>
    </location>
</feature>
<dbReference type="InterPro" id="IPR021109">
    <property type="entry name" value="Peptidase_aspartic_dom_sf"/>
</dbReference>
<feature type="chain" id="PRO_5043956408" description="Peptidase A1 domain-containing protein" evidence="2">
    <location>
        <begin position="24"/>
        <end position="652"/>
    </location>
</feature>
<comment type="caution">
    <text evidence="3">The sequence shown here is derived from an EMBL/GenBank/DDBJ whole genome shotgun (WGS) entry which is preliminary data.</text>
</comment>
<keyword evidence="2" id="KW-0732">Signal</keyword>